<dbReference type="InterPro" id="IPR011009">
    <property type="entry name" value="Kinase-like_dom_sf"/>
</dbReference>
<proteinExistence type="predicted"/>
<evidence type="ECO:0008006" key="2">
    <source>
        <dbReference type="Google" id="ProtNLM"/>
    </source>
</evidence>
<protein>
    <recommendedName>
        <fullName evidence="2">Protein kinase domain-containing protein</fullName>
    </recommendedName>
</protein>
<evidence type="ECO:0000313" key="1">
    <source>
        <dbReference type="EMBL" id="QHU35102.1"/>
    </source>
</evidence>
<name>A0A6C0M0R2_9ZZZZ</name>
<accession>A0A6C0M0R2</accession>
<dbReference type="EMBL" id="MN740583">
    <property type="protein sequence ID" value="QHU35102.1"/>
    <property type="molecule type" value="Genomic_DNA"/>
</dbReference>
<dbReference type="AlphaFoldDB" id="A0A6C0M0R2"/>
<sequence length="191" mass="22598">MGIYFLEPLPQKFKLPIEIGRFPGNVYVFINKKDNIVIKYFAPYDCSWSGFNKEYGGCHKNELFVYQLLMKNKCKQCPKLLGHCYEKLYIKMELCNTLGNNILILNWERDLNDFFNILNKEQILAFDMKSQPILSKNGHIKFIDFGLYKTKLFYPLNLRLPNITDPNISNRNDMYNKLLNLYKRALSKSKL</sequence>
<organism evidence="1">
    <name type="scientific">viral metagenome</name>
    <dbReference type="NCBI Taxonomy" id="1070528"/>
    <lineage>
        <taxon>unclassified sequences</taxon>
        <taxon>metagenomes</taxon>
        <taxon>organismal metagenomes</taxon>
    </lineage>
</organism>
<dbReference type="SUPFAM" id="SSF56112">
    <property type="entry name" value="Protein kinase-like (PK-like)"/>
    <property type="match status" value="1"/>
</dbReference>
<reference evidence="1" key="1">
    <citation type="journal article" date="2020" name="Nature">
        <title>Giant virus diversity and host interactions through global metagenomics.</title>
        <authorList>
            <person name="Schulz F."/>
            <person name="Roux S."/>
            <person name="Paez-Espino D."/>
            <person name="Jungbluth S."/>
            <person name="Walsh D.A."/>
            <person name="Denef V.J."/>
            <person name="McMahon K.D."/>
            <person name="Konstantinidis K.T."/>
            <person name="Eloe-Fadrosh E.A."/>
            <person name="Kyrpides N.C."/>
            <person name="Woyke T."/>
        </authorList>
    </citation>
    <scope>NUCLEOTIDE SEQUENCE</scope>
    <source>
        <strain evidence="1">GVMAG-S-1017745-26</strain>
    </source>
</reference>